<dbReference type="EMBL" id="KV441386">
    <property type="protein sequence ID" value="OAF63378.1"/>
    <property type="molecule type" value="Genomic_DNA"/>
</dbReference>
<dbReference type="Proteomes" id="UP000077154">
    <property type="component" value="Unassembled WGS sequence"/>
</dbReference>
<dbReference type="RefSeq" id="XP_024328647.1">
    <property type="nucleotide sequence ID" value="XM_024463832.1"/>
</dbReference>
<feature type="region of interest" description="Disordered" evidence="1">
    <location>
        <begin position="183"/>
        <end position="228"/>
    </location>
</feature>
<evidence type="ECO:0000313" key="2">
    <source>
        <dbReference type="EMBL" id="OAF63378.1"/>
    </source>
</evidence>
<protein>
    <submittedName>
        <fullName evidence="2">Uncharacterized protein</fullName>
    </submittedName>
</protein>
<proteinExistence type="predicted"/>
<gene>
    <name evidence="2" type="ORF">VC83_00136</name>
</gene>
<feature type="region of interest" description="Disordered" evidence="1">
    <location>
        <begin position="124"/>
        <end position="156"/>
    </location>
</feature>
<feature type="region of interest" description="Disordered" evidence="1">
    <location>
        <begin position="32"/>
        <end position="54"/>
    </location>
</feature>
<dbReference type="AlphaFoldDB" id="A0A177AMW5"/>
<evidence type="ECO:0000256" key="1">
    <source>
        <dbReference type="SAM" id="MobiDB-lite"/>
    </source>
</evidence>
<dbReference type="GeneID" id="36283235"/>
<name>A0A177AMW5_9PEZI</name>
<sequence>MPQKNPKCRTIHPPNMIPNSKILIAIHPSIFTNSRPYDPQKTDTEPSSTTQKPHILPRYHSITPSQHTIFTLHHLHPSGTTSPLPQLQAHISDDDNTYLARTFPWKPQNDVDVVIAGFMSSELNDGVWSSPPPSDRTPSTNGDDLGTHPKPSCRRRGLCHWSSAGGVYSSVRTPFITFLSFHPEYPPPSTPRKKNDHRGIHPPPNRDRSRDSYVPPPPPPPSQQTSSI</sequence>
<accession>A0A177AMW5</accession>
<organism evidence="2">
    <name type="scientific">Pseudogymnoascus destructans</name>
    <dbReference type="NCBI Taxonomy" id="655981"/>
    <lineage>
        <taxon>Eukaryota</taxon>
        <taxon>Fungi</taxon>
        <taxon>Dikarya</taxon>
        <taxon>Ascomycota</taxon>
        <taxon>Pezizomycotina</taxon>
        <taxon>Leotiomycetes</taxon>
        <taxon>Thelebolales</taxon>
        <taxon>Thelebolaceae</taxon>
        <taxon>Pseudogymnoascus</taxon>
    </lineage>
</organism>
<reference evidence="2" key="1">
    <citation type="submission" date="2016-03" db="EMBL/GenBank/DDBJ databases">
        <title>Updated assembly of Pseudogymnoascus destructans, the fungus causing white-nose syndrome of bats.</title>
        <authorList>
            <person name="Palmer J.M."/>
            <person name="Drees K.P."/>
            <person name="Foster J.T."/>
            <person name="Lindner D.L."/>
        </authorList>
    </citation>
    <scope>NUCLEOTIDE SEQUENCE [LARGE SCALE GENOMIC DNA]</scope>
    <source>
        <strain evidence="2">20631-21</strain>
    </source>
</reference>